<evidence type="ECO:0000256" key="5">
    <source>
        <dbReference type="ARBA" id="ARBA00022842"/>
    </source>
</evidence>
<evidence type="ECO:0000256" key="2">
    <source>
        <dbReference type="ARBA" id="ARBA00005031"/>
    </source>
</evidence>
<dbReference type="Gene3D" id="3.30.390.10">
    <property type="entry name" value="Enolase-like, N-terminal domain"/>
    <property type="match status" value="1"/>
</dbReference>
<dbReference type="GO" id="GO:0000287">
    <property type="term" value="F:magnesium ion binding"/>
    <property type="evidence" value="ECO:0007669"/>
    <property type="project" value="InterPro"/>
</dbReference>
<dbReference type="Pfam" id="PF00113">
    <property type="entry name" value="Enolase_C"/>
    <property type="match status" value="2"/>
</dbReference>
<dbReference type="GO" id="GO:0000015">
    <property type="term" value="C:phosphopyruvate hydratase complex"/>
    <property type="evidence" value="ECO:0007669"/>
    <property type="project" value="InterPro"/>
</dbReference>
<dbReference type="PANTHER" id="PTHR11902">
    <property type="entry name" value="ENOLASE"/>
    <property type="match status" value="1"/>
</dbReference>
<evidence type="ECO:0000256" key="4">
    <source>
        <dbReference type="ARBA" id="ARBA00012058"/>
    </source>
</evidence>
<dbReference type="InterPro" id="IPR020810">
    <property type="entry name" value="Enolase_C"/>
</dbReference>
<evidence type="ECO:0000313" key="10">
    <source>
        <dbReference type="Proteomes" id="UP000694918"/>
    </source>
</evidence>
<sequence>MSVQEYLDKHMLSRKIEDAVNAAVRAKTPDPVLFISNHMRKVVPSVITKIKGRQILDSRGIPTVEVDLFTNKGSFRASVPSGHVTGMYEAVELRDGDKGMYLGNSVTRAVKNINEKISETLIGMDPTLQSQIDQAMIDLDKTEKKGQLGANAMLAVSIAACKAGAAEKEIPLYKHISDLSGKTNPTLPVPAFTVISGGKHAGNNLAIQEIMILPIGASRFEEALQMGSETYHHLKAVIKEKYGEQGCNVGEDGGFSPNLSSVQEGLNLVKEAISRTGYSEKIKMAIDVAATTFCIGTKYDLDYKFQNKSGQNFKSGDDMIKMYEELCAAYPIVSIEDPFDKEDWEHVKRFSDLGLCQVCSLNLGLSFVYIHTRSCKRICSQVVGDNLLMSNHKRIERAIHESSCTALLLKVNQIGTVTEALEVVKLAKDAHWGVVVSHRSGETEDSFIADLSVGLAMGQIKTGAPCRGERLAKYNQLLRIEEELGDQAVYAGEDWRAT</sequence>
<dbReference type="Proteomes" id="UP000694918">
    <property type="component" value="Unplaced"/>
</dbReference>
<dbReference type="SMART" id="SM01192">
    <property type="entry name" value="Enolase_C"/>
    <property type="match status" value="1"/>
</dbReference>
<dbReference type="CDD" id="cd03313">
    <property type="entry name" value="enolase"/>
    <property type="match status" value="1"/>
</dbReference>
<dbReference type="HAMAP" id="MF_00318">
    <property type="entry name" value="Enolase"/>
    <property type="match status" value="1"/>
</dbReference>
<evidence type="ECO:0000256" key="7">
    <source>
        <dbReference type="ARBA" id="ARBA00023239"/>
    </source>
</evidence>
<protein>
    <recommendedName>
        <fullName evidence="4">phosphopyruvate hydratase</fullName>
        <ecNumber evidence="4">4.2.1.11</ecNumber>
    </recommendedName>
</protein>
<reference evidence="11" key="1">
    <citation type="submission" date="2025-08" db="UniProtKB">
        <authorList>
            <consortium name="RefSeq"/>
        </authorList>
    </citation>
    <scope>IDENTIFICATION</scope>
</reference>
<dbReference type="FunFam" id="3.30.390.10:FF:000001">
    <property type="entry name" value="Enolase"/>
    <property type="match status" value="1"/>
</dbReference>
<dbReference type="PANTHER" id="PTHR11902:SF56">
    <property type="entry name" value="CYTOSOLIC ENOLASE 3"/>
    <property type="match status" value="1"/>
</dbReference>
<comment type="cofactor">
    <cofactor evidence="1">
        <name>Mg(2+)</name>
        <dbReference type="ChEBI" id="CHEBI:18420"/>
    </cofactor>
</comment>
<evidence type="ECO:0000256" key="6">
    <source>
        <dbReference type="ARBA" id="ARBA00023152"/>
    </source>
</evidence>
<dbReference type="SUPFAM" id="SSF54826">
    <property type="entry name" value="Enolase N-terminal domain-like"/>
    <property type="match status" value="1"/>
</dbReference>
<dbReference type="KEGG" id="peu:105131092"/>
<dbReference type="RefSeq" id="XP_011032190.1">
    <property type="nucleotide sequence ID" value="XM_011033888.1"/>
</dbReference>
<dbReference type="SMART" id="SM01193">
    <property type="entry name" value="Enolase_N"/>
    <property type="match status" value="1"/>
</dbReference>
<dbReference type="SUPFAM" id="SSF51604">
    <property type="entry name" value="Enolase C-terminal domain-like"/>
    <property type="match status" value="1"/>
</dbReference>
<dbReference type="InterPro" id="IPR020811">
    <property type="entry name" value="Enolase_N"/>
</dbReference>
<dbReference type="PROSITE" id="PS00164">
    <property type="entry name" value="ENOLASE"/>
    <property type="match status" value="1"/>
</dbReference>
<dbReference type="Gene3D" id="3.20.20.120">
    <property type="entry name" value="Enolase-like C-terminal domain"/>
    <property type="match status" value="1"/>
</dbReference>
<name>A0AAJ6ULZ7_POPEU</name>
<feature type="domain" description="Enolase N-terminal" evidence="9">
    <location>
        <begin position="47"/>
        <end position="176"/>
    </location>
</feature>
<dbReference type="InterPro" id="IPR029017">
    <property type="entry name" value="Enolase-like_N"/>
</dbReference>
<keyword evidence="6" id="KW-0324">Glycolysis</keyword>
<comment type="pathway">
    <text evidence="2">Carbohydrate degradation; glycolysis; pyruvate from D-glyceraldehyde 3-phosphate: step 4/5.</text>
</comment>
<gene>
    <name evidence="11" type="primary">LOC105131092</name>
</gene>
<dbReference type="PRINTS" id="PR00148">
    <property type="entry name" value="ENOLASE"/>
</dbReference>
<evidence type="ECO:0000313" key="11">
    <source>
        <dbReference type="RefSeq" id="XP_011032190.1"/>
    </source>
</evidence>
<keyword evidence="10" id="KW-1185">Reference proteome</keyword>
<dbReference type="CDD" id="cd22962">
    <property type="entry name" value="DD_AtENO3-like"/>
    <property type="match status" value="1"/>
</dbReference>
<dbReference type="EC" id="4.2.1.11" evidence="4"/>
<dbReference type="InterPro" id="IPR000941">
    <property type="entry name" value="Enolase"/>
</dbReference>
<dbReference type="InterPro" id="IPR036849">
    <property type="entry name" value="Enolase-like_C_sf"/>
</dbReference>
<keyword evidence="7" id="KW-0456">Lyase</keyword>
<evidence type="ECO:0000256" key="3">
    <source>
        <dbReference type="ARBA" id="ARBA00009604"/>
    </source>
</evidence>
<feature type="domain" description="Enolase C-terminal TIM barrel" evidence="8">
    <location>
        <begin position="184"/>
        <end position="498"/>
    </location>
</feature>
<evidence type="ECO:0000259" key="8">
    <source>
        <dbReference type="SMART" id="SM01192"/>
    </source>
</evidence>
<evidence type="ECO:0000259" key="9">
    <source>
        <dbReference type="SMART" id="SM01193"/>
    </source>
</evidence>
<comment type="similarity">
    <text evidence="3">Belongs to the enolase family.</text>
</comment>
<dbReference type="InterPro" id="IPR020809">
    <property type="entry name" value="Enolase_CS"/>
</dbReference>
<keyword evidence="5" id="KW-0460">Magnesium</keyword>
<dbReference type="GO" id="GO:0004634">
    <property type="term" value="F:phosphopyruvate hydratase activity"/>
    <property type="evidence" value="ECO:0007669"/>
    <property type="project" value="UniProtKB-EC"/>
</dbReference>
<dbReference type="Pfam" id="PF03952">
    <property type="entry name" value="Enolase_N"/>
    <property type="match status" value="1"/>
</dbReference>
<proteinExistence type="inferred from homology"/>
<organism evidence="10 11">
    <name type="scientific">Populus euphratica</name>
    <name type="common">Euphrates poplar</name>
    <dbReference type="NCBI Taxonomy" id="75702"/>
    <lineage>
        <taxon>Eukaryota</taxon>
        <taxon>Viridiplantae</taxon>
        <taxon>Streptophyta</taxon>
        <taxon>Embryophyta</taxon>
        <taxon>Tracheophyta</taxon>
        <taxon>Spermatophyta</taxon>
        <taxon>Magnoliopsida</taxon>
        <taxon>eudicotyledons</taxon>
        <taxon>Gunneridae</taxon>
        <taxon>Pentapetalae</taxon>
        <taxon>rosids</taxon>
        <taxon>fabids</taxon>
        <taxon>Malpighiales</taxon>
        <taxon>Salicaceae</taxon>
        <taxon>Saliceae</taxon>
        <taxon>Populus</taxon>
    </lineage>
</organism>
<evidence type="ECO:0000256" key="1">
    <source>
        <dbReference type="ARBA" id="ARBA00001946"/>
    </source>
</evidence>
<dbReference type="GO" id="GO:0006096">
    <property type="term" value="P:glycolytic process"/>
    <property type="evidence" value="ECO:0007669"/>
    <property type="project" value="UniProtKB-KW"/>
</dbReference>
<dbReference type="GeneID" id="105131092"/>
<accession>A0AAJ6ULZ7</accession>
<dbReference type="AlphaFoldDB" id="A0AAJ6ULZ7"/>